<sequence length="22" mass="2513">MKQYPEGFSMGMIVFLKNTYAG</sequence>
<reference evidence="1" key="1">
    <citation type="submission" date="2014-11" db="EMBL/GenBank/DDBJ databases">
        <authorList>
            <person name="Amaro Gonzalez C."/>
        </authorList>
    </citation>
    <scope>NUCLEOTIDE SEQUENCE</scope>
</reference>
<dbReference type="EMBL" id="GBXM01077081">
    <property type="protein sequence ID" value="JAH31496.1"/>
    <property type="molecule type" value="Transcribed_RNA"/>
</dbReference>
<reference evidence="1" key="2">
    <citation type="journal article" date="2015" name="Fish Shellfish Immunol.">
        <title>Early steps in the European eel (Anguilla anguilla)-Vibrio vulnificus interaction in the gills: Role of the RtxA13 toxin.</title>
        <authorList>
            <person name="Callol A."/>
            <person name="Pajuelo D."/>
            <person name="Ebbesson L."/>
            <person name="Teles M."/>
            <person name="MacKenzie S."/>
            <person name="Amaro C."/>
        </authorList>
    </citation>
    <scope>NUCLEOTIDE SEQUENCE</scope>
</reference>
<protein>
    <submittedName>
        <fullName evidence="1">Uncharacterized protein</fullName>
    </submittedName>
</protein>
<dbReference type="AlphaFoldDB" id="A0A0E9RQQ1"/>
<organism evidence="1">
    <name type="scientific">Anguilla anguilla</name>
    <name type="common">European freshwater eel</name>
    <name type="synonym">Muraena anguilla</name>
    <dbReference type="NCBI Taxonomy" id="7936"/>
    <lineage>
        <taxon>Eukaryota</taxon>
        <taxon>Metazoa</taxon>
        <taxon>Chordata</taxon>
        <taxon>Craniata</taxon>
        <taxon>Vertebrata</taxon>
        <taxon>Euteleostomi</taxon>
        <taxon>Actinopterygii</taxon>
        <taxon>Neopterygii</taxon>
        <taxon>Teleostei</taxon>
        <taxon>Anguilliformes</taxon>
        <taxon>Anguillidae</taxon>
        <taxon>Anguilla</taxon>
    </lineage>
</organism>
<name>A0A0E9RQQ1_ANGAN</name>
<proteinExistence type="predicted"/>
<evidence type="ECO:0000313" key="1">
    <source>
        <dbReference type="EMBL" id="JAH31496.1"/>
    </source>
</evidence>
<accession>A0A0E9RQQ1</accession>